<protein>
    <submittedName>
        <fullName evidence="2">Heavy-metal-associated domain-containing protein</fullName>
    </submittedName>
</protein>
<dbReference type="GeneID" id="56033400"/>
<dbReference type="KEGG" id="haly:HYG82_08875"/>
<keyword evidence="3" id="KW-1185">Reference proteome</keyword>
<evidence type="ECO:0000313" key="3">
    <source>
        <dbReference type="Proteomes" id="UP000509241"/>
    </source>
</evidence>
<dbReference type="RefSeq" id="WP_179260693.1">
    <property type="nucleotide sequence ID" value="NZ_CP058601.1"/>
</dbReference>
<organism evidence="2 3">
    <name type="scientific">Natrinema halophilum</name>
    <dbReference type="NCBI Taxonomy" id="1699371"/>
    <lineage>
        <taxon>Archaea</taxon>
        <taxon>Methanobacteriati</taxon>
        <taxon>Methanobacteriota</taxon>
        <taxon>Stenosarchaea group</taxon>
        <taxon>Halobacteria</taxon>
        <taxon>Halobacteriales</taxon>
        <taxon>Natrialbaceae</taxon>
        <taxon>Natrinema</taxon>
    </lineage>
</organism>
<evidence type="ECO:0000313" key="2">
    <source>
        <dbReference type="EMBL" id="QLG48957.1"/>
    </source>
</evidence>
<reference evidence="2 3" key="1">
    <citation type="submission" date="2020-07" db="EMBL/GenBank/DDBJ databases">
        <authorList>
            <person name="Cui H."/>
        </authorList>
    </citation>
    <scope>NUCLEOTIDE SEQUENCE [LARGE SCALE GENOMIC DNA]</scope>
    <source>
        <strain evidence="2 3">YPL8</strain>
    </source>
</reference>
<dbReference type="SUPFAM" id="SSF55008">
    <property type="entry name" value="HMA, heavy metal-associated domain"/>
    <property type="match status" value="1"/>
</dbReference>
<dbReference type="InterPro" id="IPR006121">
    <property type="entry name" value="HMA_dom"/>
</dbReference>
<accession>A0A7D5KR38</accession>
<dbReference type="Gene3D" id="3.30.70.100">
    <property type="match status" value="1"/>
</dbReference>
<proteinExistence type="predicted"/>
<dbReference type="Proteomes" id="UP000509241">
    <property type="component" value="Chromosome"/>
</dbReference>
<dbReference type="GO" id="GO:0046872">
    <property type="term" value="F:metal ion binding"/>
    <property type="evidence" value="ECO:0007669"/>
    <property type="project" value="InterPro"/>
</dbReference>
<dbReference type="EMBL" id="CP058601">
    <property type="protein sequence ID" value="QLG48957.1"/>
    <property type="molecule type" value="Genomic_DNA"/>
</dbReference>
<name>A0A7D5KR38_9EURY</name>
<dbReference type="OrthoDB" id="44171at2157"/>
<dbReference type="PROSITE" id="PS50846">
    <property type="entry name" value="HMA_2"/>
    <property type="match status" value="1"/>
</dbReference>
<dbReference type="InterPro" id="IPR036163">
    <property type="entry name" value="HMA_dom_sf"/>
</dbReference>
<sequence length="67" mass="7033">MDEYTIEVPAMTCEGCEIVITGAVSVLSGVGKVDADAANGRVTIYGDPSAEPRVREAIEKAGYDVLE</sequence>
<dbReference type="AlphaFoldDB" id="A0A7D5KR38"/>
<feature type="domain" description="HMA" evidence="1">
    <location>
        <begin position="2"/>
        <end position="66"/>
    </location>
</feature>
<gene>
    <name evidence="2" type="ORF">HYG82_08875</name>
</gene>
<dbReference type="CDD" id="cd00371">
    <property type="entry name" value="HMA"/>
    <property type="match status" value="1"/>
</dbReference>
<dbReference type="Pfam" id="PF00403">
    <property type="entry name" value="HMA"/>
    <property type="match status" value="1"/>
</dbReference>
<evidence type="ECO:0000259" key="1">
    <source>
        <dbReference type="PROSITE" id="PS50846"/>
    </source>
</evidence>